<proteinExistence type="predicted"/>
<accession>A0A1T2CG16</accession>
<dbReference type="RefSeq" id="WP_230209623.1">
    <property type="nucleotide sequence ID" value="NZ_MPNX01000067.1"/>
</dbReference>
<feature type="non-terminal residue" evidence="1">
    <location>
        <position position="1"/>
    </location>
</feature>
<name>A0A1T2CG16_SOVGS</name>
<dbReference type="EMBL" id="MPNX01000067">
    <property type="protein sequence ID" value="OOY33738.1"/>
    <property type="molecule type" value="Genomic_DNA"/>
</dbReference>
<dbReference type="Proteomes" id="UP000190962">
    <property type="component" value="Unassembled WGS sequence"/>
</dbReference>
<reference evidence="1 2" key="1">
    <citation type="submission" date="2016-11" db="EMBL/GenBank/DDBJ databases">
        <title>Mixed transmission modes and dynamic genome evolution in an obligate animal-bacterial symbiosis.</title>
        <authorList>
            <person name="Russell S.L."/>
            <person name="Corbett-Detig R.B."/>
            <person name="Cavanaugh C.M."/>
        </authorList>
    </citation>
    <scope>NUCLEOTIDE SEQUENCE [LARGE SCALE GENOMIC DNA]</scope>
    <source>
        <strain evidence="1">MA-KB16</strain>
    </source>
</reference>
<evidence type="ECO:0000313" key="2">
    <source>
        <dbReference type="Proteomes" id="UP000190962"/>
    </source>
</evidence>
<dbReference type="AlphaFoldDB" id="A0A1T2CG16"/>
<protein>
    <submittedName>
        <fullName evidence="1">Uncharacterized protein</fullName>
    </submittedName>
</protein>
<gene>
    <name evidence="1" type="ORF">BOV88_13675</name>
</gene>
<sequence length="113" mass="13131">RNSFDETDPTSTNTGLYNRSWGTKEGKTAELLDRHQLDLCQQDRWLLNGLPIHLKLWQSRDVFRLMAKDESAQYKLKIEDAILKVATVKVDPGIIVAHEDALKKKKRRTIPFR</sequence>
<organism evidence="1 2">
    <name type="scientific">Solemya velum gill symbiont</name>
    <dbReference type="NCBI Taxonomy" id="2340"/>
    <lineage>
        <taxon>Bacteria</taxon>
        <taxon>Pseudomonadati</taxon>
        <taxon>Pseudomonadota</taxon>
        <taxon>Gammaproteobacteria</taxon>
        <taxon>sulfur-oxidizing symbionts</taxon>
    </lineage>
</organism>
<evidence type="ECO:0000313" key="1">
    <source>
        <dbReference type="EMBL" id="OOY33738.1"/>
    </source>
</evidence>
<comment type="caution">
    <text evidence="1">The sequence shown here is derived from an EMBL/GenBank/DDBJ whole genome shotgun (WGS) entry which is preliminary data.</text>
</comment>